<sequence>MSNYSSQQDSACVMMLRELGLSCQAVDIISLAEAEPWQQPGRGAWLSSARQAFRHRQTAANCNEVTASHSVSVLQ</sequence>
<dbReference type="EMBL" id="BLXT01002452">
    <property type="protein sequence ID" value="GFN94382.1"/>
    <property type="molecule type" value="Genomic_DNA"/>
</dbReference>
<dbReference type="Proteomes" id="UP000735302">
    <property type="component" value="Unassembled WGS sequence"/>
</dbReference>
<gene>
    <name evidence="1" type="ORF">PoB_002088800</name>
</gene>
<evidence type="ECO:0000313" key="1">
    <source>
        <dbReference type="EMBL" id="GFN94382.1"/>
    </source>
</evidence>
<protein>
    <submittedName>
        <fullName evidence="1">Uncharacterized protein</fullName>
    </submittedName>
</protein>
<keyword evidence="2" id="KW-1185">Reference proteome</keyword>
<name>A0AAV3ZHU6_9GAST</name>
<proteinExistence type="predicted"/>
<evidence type="ECO:0000313" key="2">
    <source>
        <dbReference type="Proteomes" id="UP000735302"/>
    </source>
</evidence>
<organism evidence="1 2">
    <name type="scientific">Plakobranchus ocellatus</name>
    <dbReference type="NCBI Taxonomy" id="259542"/>
    <lineage>
        <taxon>Eukaryota</taxon>
        <taxon>Metazoa</taxon>
        <taxon>Spiralia</taxon>
        <taxon>Lophotrochozoa</taxon>
        <taxon>Mollusca</taxon>
        <taxon>Gastropoda</taxon>
        <taxon>Heterobranchia</taxon>
        <taxon>Euthyneura</taxon>
        <taxon>Panpulmonata</taxon>
        <taxon>Sacoglossa</taxon>
        <taxon>Placobranchoidea</taxon>
        <taxon>Plakobranchidae</taxon>
        <taxon>Plakobranchus</taxon>
    </lineage>
</organism>
<reference evidence="1 2" key="1">
    <citation type="journal article" date="2021" name="Elife">
        <title>Chloroplast acquisition without the gene transfer in kleptoplastic sea slugs, Plakobranchus ocellatus.</title>
        <authorList>
            <person name="Maeda T."/>
            <person name="Takahashi S."/>
            <person name="Yoshida T."/>
            <person name="Shimamura S."/>
            <person name="Takaki Y."/>
            <person name="Nagai Y."/>
            <person name="Toyoda A."/>
            <person name="Suzuki Y."/>
            <person name="Arimoto A."/>
            <person name="Ishii H."/>
            <person name="Satoh N."/>
            <person name="Nishiyama T."/>
            <person name="Hasebe M."/>
            <person name="Maruyama T."/>
            <person name="Minagawa J."/>
            <person name="Obokata J."/>
            <person name="Shigenobu S."/>
        </authorList>
    </citation>
    <scope>NUCLEOTIDE SEQUENCE [LARGE SCALE GENOMIC DNA]</scope>
</reference>
<accession>A0AAV3ZHU6</accession>
<dbReference type="AlphaFoldDB" id="A0AAV3ZHU6"/>
<comment type="caution">
    <text evidence="1">The sequence shown here is derived from an EMBL/GenBank/DDBJ whole genome shotgun (WGS) entry which is preliminary data.</text>
</comment>